<dbReference type="FunFam" id="1.20.1260.100:FF:000001">
    <property type="entry name" value="translocator protein 2"/>
    <property type="match status" value="1"/>
</dbReference>
<proteinExistence type="inferred from homology"/>
<comment type="subcellular location">
    <subcellularLocation>
        <location evidence="1">Membrane</location>
        <topology evidence="1">Multi-pass membrane protein</topology>
    </subcellularLocation>
</comment>
<dbReference type="AlphaFoldDB" id="A0A8J6J7F2"/>
<evidence type="ECO:0000256" key="3">
    <source>
        <dbReference type="ARBA" id="ARBA00022692"/>
    </source>
</evidence>
<sequence>MKKPSWKTYALWIVGVEAVGALSGFLTRDGAEVYSEMIRQPPLSPPAIVFPIVWSILFLLMGVSAARIYAAPASPDRTRGLRLFAIQLAFNFFWSIIFFNLQNFGFAFLWLVVLWVLILRMIFTFRKTDSLAAWLQVPYFLWVTFAAYLNLGVWMLNR</sequence>
<accession>A0A8J6J7F2</accession>
<dbReference type="CDD" id="cd15904">
    <property type="entry name" value="TSPO_MBR"/>
    <property type="match status" value="1"/>
</dbReference>
<reference evidence="7" key="1">
    <citation type="submission" date="2020-08" db="EMBL/GenBank/DDBJ databases">
        <title>Genome public.</title>
        <authorList>
            <person name="Liu C."/>
            <person name="Sun Q."/>
        </authorList>
    </citation>
    <scope>NUCLEOTIDE SEQUENCE</scope>
    <source>
        <strain evidence="7">NSJ-51</strain>
    </source>
</reference>
<evidence type="ECO:0000256" key="6">
    <source>
        <dbReference type="SAM" id="Phobius"/>
    </source>
</evidence>
<dbReference type="EMBL" id="JACOPP010000036">
    <property type="protein sequence ID" value="MBC5735088.1"/>
    <property type="molecule type" value="Genomic_DNA"/>
</dbReference>
<comment type="similarity">
    <text evidence="2">Belongs to the TspO/BZRP family.</text>
</comment>
<evidence type="ECO:0000256" key="1">
    <source>
        <dbReference type="ARBA" id="ARBA00004141"/>
    </source>
</evidence>
<dbReference type="PANTHER" id="PTHR10057">
    <property type="entry name" value="PERIPHERAL-TYPE BENZODIAZEPINE RECEPTOR"/>
    <property type="match status" value="1"/>
</dbReference>
<keyword evidence="3 6" id="KW-0812">Transmembrane</keyword>
<name>A0A8J6J7F2_9FIRM</name>
<keyword evidence="5 6" id="KW-0472">Membrane</keyword>
<feature type="transmembrane region" description="Helical" evidence="6">
    <location>
        <begin position="81"/>
        <end position="101"/>
    </location>
</feature>
<dbReference type="InterPro" id="IPR038330">
    <property type="entry name" value="TspO/MBR-related_sf"/>
</dbReference>
<evidence type="ECO:0000256" key="4">
    <source>
        <dbReference type="ARBA" id="ARBA00022989"/>
    </source>
</evidence>
<dbReference type="InterPro" id="IPR004307">
    <property type="entry name" value="TspO_MBR"/>
</dbReference>
<feature type="transmembrane region" description="Helical" evidence="6">
    <location>
        <begin position="9"/>
        <end position="27"/>
    </location>
</feature>
<dbReference type="Pfam" id="PF03073">
    <property type="entry name" value="TspO_MBR"/>
    <property type="match status" value="1"/>
</dbReference>
<dbReference type="PIRSF" id="PIRSF005859">
    <property type="entry name" value="PBR"/>
    <property type="match status" value="1"/>
</dbReference>
<feature type="transmembrane region" description="Helical" evidence="6">
    <location>
        <begin position="137"/>
        <end position="156"/>
    </location>
</feature>
<protein>
    <submittedName>
        <fullName evidence="7">Tryptophan-rich sensory protein</fullName>
    </submittedName>
</protein>
<organism evidence="7 8">
    <name type="scientific">Lawsonibacter hominis</name>
    <dbReference type="NCBI Taxonomy" id="2763053"/>
    <lineage>
        <taxon>Bacteria</taxon>
        <taxon>Bacillati</taxon>
        <taxon>Bacillota</taxon>
        <taxon>Clostridia</taxon>
        <taxon>Eubacteriales</taxon>
        <taxon>Oscillospiraceae</taxon>
        <taxon>Lawsonibacter</taxon>
    </lineage>
</organism>
<gene>
    <name evidence="7" type="ORF">H8S57_15345</name>
</gene>
<evidence type="ECO:0000256" key="2">
    <source>
        <dbReference type="ARBA" id="ARBA00007524"/>
    </source>
</evidence>
<dbReference type="PANTHER" id="PTHR10057:SF0">
    <property type="entry name" value="TRANSLOCATOR PROTEIN"/>
    <property type="match status" value="1"/>
</dbReference>
<keyword evidence="4 6" id="KW-1133">Transmembrane helix</keyword>
<feature type="transmembrane region" description="Helical" evidence="6">
    <location>
        <begin position="47"/>
        <end position="69"/>
    </location>
</feature>
<comment type="caution">
    <text evidence="7">The sequence shown here is derived from an EMBL/GenBank/DDBJ whole genome shotgun (WGS) entry which is preliminary data.</text>
</comment>
<evidence type="ECO:0000313" key="8">
    <source>
        <dbReference type="Proteomes" id="UP000661435"/>
    </source>
</evidence>
<dbReference type="RefSeq" id="WP_186908878.1">
    <property type="nucleotide sequence ID" value="NZ_JACOPP010000036.1"/>
</dbReference>
<evidence type="ECO:0000256" key="5">
    <source>
        <dbReference type="ARBA" id="ARBA00023136"/>
    </source>
</evidence>
<keyword evidence="8" id="KW-1185">Reference proteome</keyword>
<evidence type="ECO:0000313" key="7">
    <source>
        <dbReference type="EMBL" id="MBC5735088.1"/>
    </source>
</evidence>
<dbReference type="Gene3D" id="1.20.1260.100">
    <property type="entry name" value="TspO/MBR protein"/>
    <property type="match status" value="1"/>
</dbReference>
<dbReference type="Proteomes" id="UP000661435">
    <property type="component" value="Unassembled WGS sequence"/>
</dbReference>
<dbReference type="GO" id="GO:0016020">
    <property type="term" value="C:membrane"/>
    <property type="evidence" value="ECO:0007669"/>
    <property type="project" value="UniProtKB-SubCell"/>
</dbReference>
<dbReference type="GO" id="GO:0033013">
    <property type="term" value="P:tetrapyrrole metabolic process"/>
    <property type="evidence" value="ECO:0007669"/>
    <property type="project" value="UniProtKB-ARBA"/>
</dbReference>